<dbReference type="InterPro" id="IPR032831">
    <property type="entry name" value="LptM_cons"/>
</dbReference>
<name>A0A6G8S2V5_9GAMM</name>
<keyword evidence="6" id="KW-0449">Lipoprotein</keyword>
<keyword evidence="10" id="KW-1185">Reference proteome</keyword>
<evidence type="ECO:0000256" key="2">
    <source>
        <dbReference type="ARBA" id="ARBA00022729"/>
    </source>
</evidence>
<sequence>MRTVICCMSLLTVLLSTGCGQMGALQLPSDPDFDKRSKYLLYKGDTESVQSQKTTQQQPDRQAAASEITE</sequence>
<proteinExistence type="predicted"/>
<accession>A0A6G8S2V5</accession>
<evidence type="ECO:0000256" key="4">
    <source>
        <dbReference type="ARBA" id="ARBA00023139"/>
    </source>
</evidence>
<dbReference type="RefSeq" id="WP_166323014.1">
    <property type="nucleotide sequence ID" value="NZ_CP049916.1"/>
</dbReference>
<keyword evidence="5" id="KW-0998">Cell outer membrane</keyword>
<evidence type="ECO:0000256" key="8">
    <source>
        <dbReference type="SAM" id="SignalP"/>
    </source>
</evidence>
<evidence type="ECO:0000256" key="1">
    <source>
        <dbReference type="ARBA" id="ARBA00004459"/>
    </source>
</evidence>
<protein>
    <recommendedName>
        <fullName evidence="11">Lipoprotein</fullName>
    </recommendedName>
</protein>
<keyword evidence="2 8" id="KW-0732">Signal</keyword>
<feature type="signal peptide" evidence="8">
    <location>
        <begin position="1"/>
        <end position="24"/>
    </location>
</feature>
<keyword evidence="4" id="KW-0564">Palmitate</keyword>
<dbReference type="EMBL" id="CP049916">
    <property type="protein sequence ID" value="QIO08348.1"/>
    <property type="molecule type" value="Genomic_DNA"/>
</dbReference>
<evidence type="ECO:0008006" key="11">
    <source>
        <dbReference type="Google" id="ProtNLM"/>
    </source>
</evidence>
<gene>
    <name evidence="9" type="ORF">G8D99_04490</name>
</gene>
<evidence type="ECO:0000256" key="6">
    <source>
        <dbReference type="ARBA" id="ARBA00023288"/>
    </source>
</evidence>
<dbReference type="NCBIfam" id="NF047847">
    <property type="entry name" value="SS_mature_LptM"/>
    <property type="match status" value="1"/>
</dbReference>
<evidence type="ECO:0000313" key="10">
    <source>
        <dbReference type="Proteomes" id="UP000501939"/>
    </source>
</evidence>
<keyword evidence="3" id="KW-0472">Membrane</keyword>
<feature type="chain" id="PRO_5026189588" description="Lipoprotein" evidence="8">
    <location>
        <begin position="25"/>
        <end position="70"/>
    </location>
</feature>
<dbReference type="KEGG" id="alj:G8D99_04490"/>
<comment type="subcellular location">
    <subcellularLocation>
        <location evidence="1">Cell outer membrane</location>
        <topology evidence="1">Lipid-anchor</topology>
    </subcellularLocation>
</comment>
<evidence type="ECO:0000256" key="5">
    <source>
        <dbReference type="ARBA" id="ARBA00023237"/>
    </source>
</evidence>
<reference evidence="9 10" key="1">
    <citation type="submission" date="2020-03" db="EMBL/GenBank/DDBJ databases">
        <authorList>
            <person name="Zhu W."/>
        </authorList>
    </citation>
    <scope>NUCLEOTIDE SEQUENCE [LARGE SCALE GENOMIC DNA]</scope>
    <source>
        <strain evidence="9 10">185</strain>
    </source>
</reference>
<dbReference type="Proteomes" id="UP000501939">
    <property type="component" value="Chromosome"/>
</dbReference>
<evidence type="ECO:0000256" key="3">
    <source>
        <dbReference type="ARBA" id="ARBA00023136"/>
    </source>
</evidence>
<evidence type="ECO:0000256" key="7">
    <source>
        <dbReference type="SAM" id="MobiDB-lite"/>
    </source>
</evidence>
<feature type="region of interest" description="Disordered" evidence="7">
    <location>
        <begin position="46"/>
        <end position="70"/>
    </location>
</feature>
<organism evidence="9 10">
    <name type="scientific">Acinetobacter lanii</name>
    <dbReference type="NCBI Taxonomy" id="2715163"/>
    <lineage>
        <taxon>Bacteria</taxon>
        <taxon>Pseudomonadati</taxon>
        <taxon>Pseudomonadota</taxon>
        <taxon>Gammaproteobacteria</taxon>
        <taxon>Moraxellales</taxon>
        <taxon>Moraxellaceae</taxon>
        <taxon>Acinetobacter</taxon>
    </lineage>
</organism>
<feature type="compositionally biased region" description="Polar residues" evidence="7">
    <location>
        <begin position="47"/>
        <end position="60"/>
    </location>
</feature>
<evidence type="ECO:0000313" key="9">
    <source>
        <dbReference type="EMBL" id="QIO08348.1"/>
    </source>
</evidence>
<dbReference type="PROSITE" id="PS51257">
    <property type="entry name" value="PROKAR_LIPOPROTEIN"/>
    <property type="match status" value="1"/>
</dbReference>
<dbReference type="AlphaFoldDB" id="A0A6G8S2V5"/>